<organism evidence="1 2">
    <name type="scientific">Akanthomyces muscarius</name>
    <name type="common">Entomopathogenic fungus</name>
    <name type="synonym">Lecanicillium muscarium</name>
    <dbReference type="NCBI Taxonomy" id="2231603"/>
    <lineage>
        <taxon>Eukaryota</taxon>
        <taxon>Fungi</taxon>
        <taxon>Dikarya</taxon>
        <taxon>Ascomycota</taxon>
        <taxon>Pezizomycotina</taxon>
        <taxon>Sordariomycetes</taxon>
        <taxon>Hypocreomycetidae</taxon>
        <taxon>Hypocreales</taxon>
        <taxon>Cordycipitaceae</taxon>
        <taxon>Akanthomyces</taxon>
    </lineage>
</organism>
<name>A0A9W8UGU0_AKAMU</name>
<dbReference type="Proteomes" id="UP001144673">
    <property type="component" value="Chromosome 2"/>
</dbReference>
<dbReference type="InterPro" id="IPR011009">
    <property type="entry name" value="Kinase-like_dom_sf"/>
</dbReference>
<accession>A0A9W8UGU0</accession>
<comment type="caution">
    <text evidence="1">The sequence shown here is derived from an EMBL/GenBank/DDBJ whole genome shotgun (WGS) entry which is preliminary data.</text>
</comment>
<evidence type="ECO:0008006" key="3">
    <source>
        <dbReference type="Google" id="ProtNLM"/>
    </source>
</evidence>
<gene>
    <name evidence="1" type="ORF">LMH87_003204</name>
</gene>
<dbReference type="GeneID" id="80890363"/>
<dbReference type="AlphaFoldDB" id="A0A9W8UGU0"/>
<proteinExistence type="predicted"/>
<dbReference type="EMBL" id="JAJHUN010000011">
    <property type="protein sequence ID" value="KAJ4144314.1"/>
    <property type="molecule type" value="Genomic_DNA"/>
</dbReference>
<dbReference type="Gene3D" id="1.10.510.10">
    <property type="entry name" value="Transferase(Phosphotransferase) domain 1"/>
    <property type="match status" value="1"/>
</dbReference>
<dbReference type="RefSeq" id="XP_056047984.1">
    <property type="nucleotide sequence ID" value="XM_056203290.1"/>
</dbReference>
<protein>
    <recommendedName>
        <fullName evidence="3">Protein kinase domain-containing protein</fullName>
    </recommendedName>
</protein>
<evidence type="ECO:0000313" key="1">
    <source>
        <dbReference type="EMBL" id="KAJ4144314.1"/>
    </source>
</evidence>
<dbReference type="KEGG" id="amus:LMH87_003204"/>
<sequence>MTGLRVLTRDICRAQDWGCKFAVARDHRVEKAFCIQLLRCMLSYDPLQRPTADEVFGSDWVVKWAMNDFERSCSREEK</sequence>
<dbReference type="SUPFAM" id="SSF56112">
    <property type="entry name" value="Protein kinase-like (PK-like)"/>
    <property type="match status" value="1"/>
</dbReference>
<keyword evidence="2" id="KW-1185">Reference proteome</keyword>
<reference evidence="1" key="1">
    <citation type="journal article" date="2023" name="Access Microbiol">
        <title>De-novo genome assembly for Akanthomyces muscarius, a biocontrol agent of insect agricultural pests.</title>
        <authorList>
            <person name="Erdos Z."/>
            <person name="Studholme D.J."/>
            <person name="Raymond B."/>
            <person name="Sharma M."/>
        </authorList>
    </citation>
    <scope>NUCLEOTIDE SEQUENCE</scope>
    <source>
        <strain evidence="1">Ve6</strain>
    </source>
</reference>
<evidence type="ECO:0000313" key="2">
    <source>
        <dbReference type="Proteomes" id="UP001144673"/>
    </source>
</evidence>